<reference evidence="2" key="1">
    <citation type="submission" date="2020-12" db="EMBL/GenBank/DDBJ databases">
        <title>Bacterial taxonomy.</title>
        <authorList>
            <person name="Pan X."/>
        </authorList>
    </citation>
    <scope>NUCLEOTIDE SEQUENCE</scope>
    <source>
        <strain evidence="2">M0105</strain>
    </source>
</reference>
<gene>
    <name evidence="2" type="ORF">H0I76_09360</name>
</gene>
<accession>A0A8J7M7N6</accession>
<evidence type="ECO:0008006" key="4">
    <source>
        <dbReference type="Google" id="ProtNLM"/>
    </source>
</evidence>
<protein>
    <recommendedName>
        <fullName evidence="4">Outer membrane protein assembly factor BamE</fullName>
    </recommendedName>
</protein>
<keyword evidence="3" id="KW-1185">Reference proteome</keyword>
<evidence type="ECO:0000256" key="1">
    <source>
        <dbReference type="SAM" id="SignalP"/>
    </source>
</evidence>
<dbReference type="PROSITE" id="PS51257">
    <property type="entry name" value="PROKAR_LIPOPROTEIN"/>
    <property type="match status" value="1"/>
</dbReference>
<proteinExistence type="predicted"/>
<comment type="caution">
    <text evidence="2">The sequence shown here is derived from an EMBL/GenBank/DDBJ whole genome shotgun (WGS) entry which is preliminary data.</text>
</comment>
<feature type="signal peptide" evidence="1">
    <location>
        <begin position="1"/>
        <end position="26"/>
    </location>
</feature>
<feature type="chain" id="PRO_5035290862" description="Outer membrane protein assembly factor BamE" evidence="1">
    <location>
        <begin position="27"/>
        <end position="121"/>
    </location>
</feature>
<keyword evidence="1" id="KW-0732">Signal</keyword>
<evidence type="ECO:0000313" key="3">
    <source>
        <dbReference type="Proteomes" id="UP000655420"/>
    </source>
</evidence>
<dbReference type="Proteomes" id="UP000655420">
    <property type="component" value="Unassembled WGS sequence"/>
</dbReference>
<dbReference type="AlphaFoldDB" id="A0A8J7M7N6"/>
<evidence type="ECO:0000313" key="2">
    <source>
        <dbReference type="EMBL" id="MBK0399397.1"/>
    </source>
</evidence>
<sequence>MSPIVRALRPARAIALVLSLGLAGCATDIRFGNDFDETAVTGFEVGKTTRADVIRVLGMPRGRGETYVPRYAARRDMMFYELVTTDTQAVDLKFLLILLDGDRYDGHFWFASSQLVDEGGV</sequence>
<organism evidence="2 3">
    <name type="scientific">Thermohalobaculum xanthum</name>
    <dbReference type="NCBI Taxonomy" id="2753746"/>
    <lineage>
        <taxon>Bacteria</taxon>
        <taxon>Pseudomonadati</taxon>
        <taxon>Pseudomonadota</taxon>
        <taxon>Alphaproteobacteria</taxon>
        <taxon>Rhodobacterales</taxon>
        <taxon>Paracoccaceae</taxon>
        <taxon>Thermohalobaculum</taxon>
    </lineage>
</organism>
<name>A0A8J7M7N6_9RHOB</name>
<dbReference type="EMBL" id="JAEHHL010000005">
    <property type="protein sequence ID" value="MBK0399397.1"/>
    <property type="molecule type" value="Genomic_DNA"/>
</dbReference>
<dbReference type="RefSeq" id="WP_200609606.1">
    <property type="nucleotide sequence ID" value="NZ_JAEHHL010000005.1"/>
</dbReference>